<proteinExistence type="predicted"/>
<evidence type="ECO:0000256" key="1">
    <source>
        <dbReference type="SAM" id="MobiDB-lite"/>
    </source>
</evidence>
<gene>
    <name evidence="2" type="ORF">C5167_019065</name>
</gene>
<dbReference type="EMBL" id="CM010716">
    <property type="protein sequence ID" value="RZC50646.1"/>
    <property type="molecule type" value="Genomic_DNA"/>
</dbReference>
<accession>A0A4Y7IR88</accession>
<sequence>MAPIRKYLNVGPFRGKKSNEVPLSIDEPRDPDNDSPDSSLRKAYARYEVLRGKKFEFDHCYFILEGTMYNYAIYG</sequence>
<feature type="region of interest" description="Disordered" evidence="1">
    <location>
        <begin position="11"/>
        <end position="39"/>
    </location>
</feature>
<keyword evidence="3" id="KW-1185">Reference proteome</keyword>
<reference evidence="2 3" key="1">
    <citation type="journal article" date="2018" name="Science">
        <title>The opium poppy genome and morphinan production.</title>
        <authorList>
            <person name="Guo L."/>
            <person name="Winzer T."/>
            <person name="Yang X."/>
            <person name="Li Y."/>
            <person name="Ning Z."/>
            <person name="He Z."/>
            <person name="Teodor R."/>
            <person name="Lu Y."/>
            <person name="Bowser T.A."/>
            <person name="Graham I.A."/>
            <person name="Ye K."/>
        </authorList>
    </citation>
    <scope>NUCLEOTIDE SEQUENCE [LARGE SCALE GENOMIC DNA]</scope>
    <source>
        <strain evidence="3">cv. HN1</strain>
        <tissue evidence="2">Leaves</tissue>
    </source>
</reference>
<evidence type="ECO:0000313" key="2">
    <source>
        <dbReference type="EMBL" id="RZC50646.1"/>
    </source>
</evidence>
<evidence type="ECO:0000313" key="3">
    <source>
        <dbReference type="Proteomes" id="UP000316621"/>
    </source>
</evidence>
<organism evidence="2 3">
    <name type="scientific">Papaver somniferum</name>
    <name type="common">Opium poppy</name>
    <dbReference type="NCBI Taxonomy" id="3469"/>
    <lineage>
        <taxon>Eukaryota</taxon>
        <taxon>Viridiplantae</taxon>
        <taxon>Streptophyta</taxon>
        <taxon>Embryophyta</taxon>
        <taxon>Tracheophyta</taxon>
        <taxon>Spermatophyta</taxon>
        <taxon>Magnoliopsida</taxon>
        <taxon>Ranunculales</taxon>
        <taxon>Papaveraceae</taxon>
        <taxon>Papaveroideae</taxon>
        <taxon>Papaver</taxon>
    </lineage>
</organism>
<dbReference type="Proteomes" id="UP000316621">
    <property type="component" value="Chromosome 2"/>
</dbReference>
<dbReference type="Gramene" id="RZC50646">
    <property type="protein sequence ID" value="RZC50646"/>
    <property type="gene ID" value="C5167_019065"/>
</dbReference>
<dbReference type="AlphaFoldDB" id="A0A4Y7IR88"/>
<protein>
    <submittedName>
        <fullName evidence="2">Uncharacterized protein</fullName>
    </submittedName>
</protein>
<name>A0A4Y7IR88_PAPSO</name>